<evidence type="ECO:0000313" key="3">
    <source>
        <dbReference type="Proteomes" id="UP000825051"/>
    </source>
</evidence>
<dbReference type="PANTHER" id="PTHR34385">
    <property type="entry name" value="D-ALANYL-D-ALANINE CARBOXYPEPTIDASE"/>
    <property type="match status" value="1"/>
</dbReference>
<feature type="domain" description="D-alanyl-D-alanine carboxypeptidase-like core" evidence="1">
    <location>
        <begin position="52"/>
        <end position="174"/>
    </location>
</feature>
<dbReference type="Gene3D" id="3.30.1380.10">
    <property type="match status" value="1"/>
</dbReference>
<dbReference type="SUPFAM" id="SSF55166">
    <property type="entry name" value="Hedgehog/DD-peptidase"/>
    <property type="match status" value="1"/>
</dbReference>
<organism evidence="2 3">
    <name type="scientific">Horticoccus luteus</name>
    <dbReference type="NCBI Taxonomy" id="2862869"/>
    <lineage>
        <taxon>Bacteria</taxon>
        <taxon>Pseudomonadati</taxon>
        <taxon>Verrucomicrobiota</taxon>
        <taxon>Opitutia</taxon>
        <taxon>Opitutales</taxon>
        <taxon>Opitutaceae</taxon>
        <taxon>Horticoccus</taxon>
    </lineage>
</organism>
<dbReference type="EMBL" id="CP080507">
    <property type="protein sequence ID" value="QYM78010.1"/>
    <property type="molecule type" value="Genomic_DNA"/>
</dbReference>
<dbReference type="InterPro" id="IPR003709">
    <property type="entry name" value="VanY-like_core_dom"/>
</dbReference>
<proteinExistence type="predicted"/>
<dbReference type="InterPro" id="IPR052179">
    <property type="entry name" value="DD-CPase-like"/>
</dbReference>
<dbReference type="InterPro" id="IPR058193">
    <property type="entry name" value="VanY/YodJ_core_dom"/>
</dbReference>
<dbReference type="GO" id="GO:0006508">
    <property type="term" value="P:proteolysis"/>
    <property type="evidence" value="ECO:0007669"/>
    <property type="project" value="InterPro"/>
</dbReference>
<dbReference type="GO" id="GO:0008233">
    <property type="term" value="F:peptidase activity"/>
    <property type="evidence" value="ECO:0007669"/>
    <property type="project" value="InterPro"/>
</dbReference>
<keyword evidence="3" id="KW-1185">Reference proteome</keyword>
<dbReference type="InterPro" id="IPR009045">
    <property type="entry name" value="Zn_M74/Hedgehog-like"/>
</dbReference>
<name>A0A8F9XGA5_9BACT</name>
<accession>A0A8F9XGA5</accession>
<dbReference type="Proteomes" id="UP000825051">
    <property type="component" value="Chromosome"/>
</dbReference>
<dbReference type="RefSeq" id="WP_220161114.1">
    <property type="nucleotide sequence ID" value="NZ_CP080507.1"/>
</dbReference>
<dbReference type="AlphaFoldDB" id="A0A8F9XGA5"/>
<dbReference type="CDD" id="cd14852">
    <property type="entry name" value="LD-carboxypeptidase"/>
    <property type="match status" value="1"/>
</dbReference>
<dbReference type="KEGG" id="ole:K0B96_11890"/>
<reference evidence="2" key="1">
    <citation type="submission" date="2021-08" db="EMBL/GenBank/DDBJ databases">
        <title>Genome of a novel bacterium of the phylum Verrucomicrobia, Oleiharenicola sp. KSB-15.</title>
        <authorList>
            <person name="Chung J.-H."/>
            <person name="Ahn J.-H."/>
            <person name="Yoon Y."/>
            <person name="Kim D.-Y."/>
            <person name="An S.-H."/>
            <person name="Park I."/>
            <person name="Yeon J."/>
        </authorList>
    </citation>
    <scope>NUCLEOTIDE SEQUENCE</scope>
    <source>
        <strain evidence="2">KSB-15</strain>
    </source>
</reference>
<dbReference type="Pfam" id="PF02557">
    <property type="entry name" value="VanY"/>
    <property type="match status" value="1"/>
</dbReference>
<evidence type="ECO:0000313" key="2">
    <source>
        <dbReference type="EMBL" id="QYM78010.1"/>
    </source>
</evidence>
<gene>
    <name evidence="2" type="ORF">K0B96_11890</name>
</gene>
<sequence length="178" mass="19111">MHPPSLAQLWHELGIPADYCAARGLVLHPEARAADLVTLPQTVDGRPVRLLPPAAAAWHRLHAAAAHDGITLLPLSGFRSIARQAELIRAKLAAGEPLAAILRVIAAPGCSEHHTGRALDLGSPDDLALDEEFARTHAFHWLTTHAAAQGFVLSYPPGNSAGITYEPWHWCWHPSAAP</sequence>
<protein>
    <submittedName>
        <fullName evidence="2">M15 family metallopeptidase</fullName>
    </submittedName>
</protein>
<evidence type="ECO:0000259" key="1">
    <source>
        <dbReference type="Pfam" id="PF02557"/>
    </source>
</evidence>
<dbReference type="PANTHER" id="PTHR34385:SF1">
    <property type="entry name" value="PEPTIDOGLYCAN L-ALANYL-D-GLUTAMATE ENDOPEPTIDASE CWLK"/>
    <property type="match status" value="1"/>
</dbReference>